<evidence type="ECO:0000313" key="10">
    <source>
        <dbReference type="Proteomes" id="UP001219525"/>
    </source>
</evidence>
<dbReference type="GO" id="GO:0005634">
    <property type="term" value="C:nucleus"/>
    <property type="evidence" value="ECO:0007669"/>
    <property type="project" value="TreeGrafter"/>
</dbReference>
<dbReference type="GO" id="GO:0031564">
    <property type="term" value="P:transcription antitermination"/>
    <property type="evidence" value="ECO:0007669"/>
    <property type="project" value="TreeGrafter"/>
</dbReference>
<name>A0AAD6YN70_9AGAR</name>
<dbReference type="Pfam" id="PF07500">
    <property type="entry name" value="TFIIS_M"/>
    <property type="match status" value="1"/>
</dbReference>
<dbReference type="Gene3D" id="1.10.472.30">
    <property type="entry name" value="Transcription elongation factor S-II, central domain"/>
    <property type="match status" value="1"/>
</dbReference>
<dbReference type="GO" id="GO:0008270">
    <property type="term" value="F:zinc ion binding"/>
    <property type="evidence" value="ECO:0007669"/>
    <property type="project" value="UniProtKB-KW"/>
</dbReference>
<keyword evidence="5" id="KW-0863">Zinc-finger</keyword>
<feature type="compositionally biased region" description="Low complexity" evidence="7">
    <location>
        <begin position="57"/>
        <end position="78"/>
    </location>
</feature>
<dbReference type="PANTHER" id="PTHR11477">
    <property type="entry name" value="TRANSCRIPTION FACTOR S-II ZINC FINGER DOMAIN-CONTAINING PROTEIN"/>
    <property type="match status" value="1"/>
</dbReference>
<dbReference type="Pfam" id="PF00628">
    <property type="entry name" value="PHD"/>
    <property type="match status" value="1"/>
</dbReference>
<keyword evidence="10" id="KW-1185">Reference proteome</keyword>
<dbReference type="SUPFAM" id="SSF46942">
    <property type="entry name" value="Elongation factor TFIIS domain 2"/>
    <property type="match status" value="1"/>
</dbReference>
<feature type="compositionally biased region" description="Low complexity" evidence="7">
    <location>
        <begin position="110"/>
        <end position="123"/>
    </location>
</feature>
<dbReference type="SUPFAM" id="SSF57903">
    <property type="entry name" value="FYVE/PHD zinc finger"/>
    <property type="match status" value="1"/>
</dbReference>
<feature type="compositionally biased region" description="Basic and acidic residues" evidence="7">
    <location>
        <begin position="856"/>
        <end position="877"/>
    </location>
</feature>
<feature type="compositionally biased region" description="Low complexity" evidence="7">
    <location>
        <begin position="452"/>
        <end position="463"/>
    </location>
</feature>
<feature type="region of interest" description="Disordered" evidence="7">
    <location>
        <begin position="434"/>
        <end position="510"/>
    </location>
</feature>
<dbReference type="InterPro" id="IPR011011">
    <property type="entry name" value="Znf_FYVE_PHD"/>
</dbReference>
<dbReference type="InterPro" id="IPR019787">
    <property type="entry name" value="Znf_PHD-finger"/>
</dbReference>
<gene>
    <name evidence="9" type="ORF">GGX14DRAFT_425049</name>
</gene>
<feature type="region of interest" description="Disordered" evidence="7">
    <location>
        <begin position="52"/>
        <end position="165"/>
    </location>
</feature>
<evidence type="ECO:0000256" key="6">
    <source>
        <dbReference type="ARBA" id="ARBA00022833"/>
    </source>
</evidence>
<dbReference type="InterPro" id="IPR003618">
    <property type="entry name" value="TFIIS_cen_dom"/>
</dbReference>
<dbReference type="InterPro" id="IPR013083">
    <property type="entry name" value="Znf_RING/FYVE/PHD"/>
</dbReference>
<dbReference type="GO" id="GO:0001139">
    <property type="term" value="F:RNA polymerase II complex recruiting activity"/>
    <property type="evidence" value="ECO:0007669"/>
    <property type="project" value="TreeGrafter"/>
</dbReference>
<comment type="function">
    <text evidence="1">Negative regulator of transcription elongation.</text>
</comment>
<evidence type="ECO:0000256" key="4">
    <source>
        <dbReference type="ARBA" id="ARBA00022723"/>
    </source>
</evidence>
<evidence type="ECO:0000256" key="7">
    <source>
        <dbReference type="SAM" id="MobiDB-lite"/>
    </source>
</evidence>
<dbReference type="InterPro" id="IPR036575">
    <property type="entry name" value="TFIIS_cen_dom_sf"/>
</dbReference>
<dbReference type="Pfam" id="PF07744">
    <property type="entry name" value="SPOC"/>
    <property type="match status" value="1"/>
</dbReference>
<dbReference type="Proteomes" id="UP001219525">
    <property type="component" value="Unassembled WGS sequence"/>
</dbReference>
<dbReference type="PROSITE" id="PS51321">
    <property type="entry name" value="TFIIS_CENTRAL"/>
    <property type="match status" value="1"/>
</dbReference>
<feature type="compositionally biased region" description="Pro residues" evidence="7">
    <location>
        <begin position="821"/>
        <end position="848"/>
    </location>
</feature>
<feature type="compositionally biased region" description="Basic residues" evidence="7">
    <location>
        <begin position="141"/>
        <end position="157"/>
    </location>
</feature>
<reference evidence="9" key="1">
    <citation type="submission" date="2023-03" db="EMBL/GenBank/DDBJ databases">
        <title>Massive genome expansion in bonnet fungi (Mycena s.s.) driven by repeated elements and novel gene families across ecological guilds.</title>
        <authorList>
            <consortium name="Lawrence Berkeley National Laboratory"/>
            <person name="Harder C.B."/>
            <person name="Miyauchi S."/>
            <person name="Viragh M."/>
            <person name="Kuo A."/>
            <person name="Thoen E."/>
            <person name="Andreopoulos B."/>
            <person name="Lu D."/>
            <person name="Skrede I."/>
            <person name="Drula E."/>
            <person name="Henrissat B."/>
            <person name="Morin E."/>
            <person name="Kohler A."/>
            <person name="Barry K."/>
            <person name="LaButti K."/>
            <person name="Morin E."/>
            <person name="Salamov A."/>
            <person name="Lipzen A."/>
            <person name="Mereny Z."/>
            <person name="Hegedus B."/>
            <person name="Baldrian P."/>
            <person name="Stursova M."/>
            <person name="Weitz H."/>
            <person name="Taylor A."/>
            <person name="Grigoriev I.V."/>
            <person name="Nagy L.G."/>
            <person name="Martin F."/>
            <person name="Kauserud H."/>
        </authorList>
    </citation>
    <scope>NUCLEOTIDE SEQUENCE</scope>
    <source>
        <strain evidence="9">9144</strain>
    </source>
</reference>
<keyword evidence="6" id="KW-0862">Zinc</keyword>
<dbReference type="GO" id="GO:0006368">
    <property type="term" value="P:transcription elongation by RNA polymerase II"/>
    <property type="evidence" value="ECO:0007669"/>
    <property type="project" value="TreeGrafter"/>
</dbReference>
<dbReference type="GO" id="GO:0000977">
    <property type="term" value="F:RNA polymerase II transcription regulatory region sequence-specific DNA binding"/>
    <property type="evidence" value="ECO:0007669"/>
    <property type="project" value="TreeGrafter"/>
</dbReference>
<evidence type="ECO:0000256" key="5">
    <source>
        <dbReference type="ARBA" id="ARBA00022771"/>
    </source>
</evidence>
<dbReference type="AlphaFoldDB" id="A0AAD6YN70"/>
<feature type="domain" description="TFIIS central" evidence="8">
    <location>
        <begin position="201"/>
        <end position="320"/>
    </location>
</feature>
<evidence type="ECO:0000259" key="8">
    <source>
        <dbReference type="PROSITE" id="PS51321"/>
    </source>
</evidence>
<comment type="caution">
    <text evidence="9">The sequence shown here is derived from an EMBL/GenBank/DDBJ whole genome shotgun (WGS) entry which is preliminary data.</text>
</comment>
<feature type="region of interest" description="Disordered" evidence="7">
    <location>
        <begin position="352"/>
        <end position="388"/>
    </location>
</feature>
<dbReference type="GO" id="GO:0006362">
    <property type="term" value="P:transcription elongation by RNA polymerase I"/>
    <property type="evidence" value="ECO:0007669"/>
    <property type="project" value="TreeGrafter"/>
</dbReference>
<comment type="similarity">
    <text evidence="2">Belongs to the BYE1 family.</text>
</comment>
<evidence type="ECO:0000256" key="2">
    <source>
        <dbReference type="ARBA" id="ARBA00011050"/>
    </source>
</evidence>
<proteinExistence type="inferred from homology"/>
<dbReference type="Gene3D" id="3.30.40.10">
    <property type="entry name" value="Zinc/RING finger domain, C3HC4 (zinc finger)"/>
    <property type="match status" value="1"/>
</dbReference>
<dbReference type="InterPro" id="IPR012921">
    <property type="entry name" value="SPOC_C"/>
</dbReference>
<evidence type="ECO:0000256" key="3">
    <source>
        <dbReference type="ARBA" id="ARBA00021616"/>
    </source>
</evidence>
<accession>A0AAD6YN70</accession>
<dbReference type="EMBL" id="JARJCW010000005">
    <property type="protein sequence ID" value="KAJ7224297.1"/>
    <property type="molecule type" value="Genomic_DNA"/>
</dbReference>
<dbReference type="GO" id="GO:0031440">
    <property type="term" value="P:regulation of mRNA 3'-end processing"/>
    <property type="evidence" value="ECO:0007669"/>
    <property type="project" value="TreeGrafter"/>
</dbReference>
<feature type="compositionally biased region" description="Polar residues" evidence="7">
    <location>
        <begin position="494"/>
        <end position="503"/>
    </location>
</feature>
<feature type="compositionally biased region" description="Pro residues" evidence="7">
    <location>
        <begin position="800"/>
        <end position="813"/>
    </location>
</feature>
<sequence>MVNCGECDEWYHFACVSLSEQTAEDINLYICPPCIQTTGQRTVMFWEGPEAVDDTSKIPTPTPKSTAPKKPAVAPVDSDSADDPDSEDEYVVDSSKAKGAAGKRRARRLSFSSESGAESSAAENNGRSRKAASPVAGNGQLKRKAQKPHPPPAKRKKEMPDANDDPARAFCLGKLEIVFRDIFLRYPNVLRTESVDGEPSAVEKKTEELTEAEKAKVEEEAKQFATELEQCVYDIYSEPDKQGKPSAGGKYKDRFRMLQFNLSKADRTVLHKRIRSGEITPKELSLMSSTDLANEQMKQSMKIAEKEALEHSILEKTVIPRAKLTHKGLEDIEDLDNVSNLREREIERQRADEVKRERERAARTRTRTASVSVPPESPITPLTPSWGGPPRVPLHALPATEAVAAPFSVPNQEMNTEPEMSLAELINIDDEPPAQDAVAAPSSPKLPTSEKASSPPALVAPSPTTGISPFASKPEPARGSFDLSSLWTEPKQEPMTSPPQTGSPAPIEGLQDRKEEPMDLDETDDTDFDMFLEEKDPTVPTSEALQAAFDALPQVWSGKINMPLDSTIPQETPVAARQVGGRPLEPTSLLWKTLFPSELLRIDGRVPVDKSAQFLLQTRMNSTKELIAVAFSPETTAANVGCQILMDFLIAKGRHGLVFPWGSRPKDYHPGKELYIIPLLSSDSLPDYLELLDNLHLPKIRNSNLLIGIWVLNKGKLAPPPPPAPLAPVSAPTPAFIPQFNVPGLSSTVPGVPGAAPPPAVPLTFEPSVLAAEVAALTPEQVRIMLQSLTASTLSAIPAPITPPPSAPQPQPWSHPASATPGPPMGYPPGLPPPPIGHQPPHPPPHIPPYGQQTSFDRRDDSYEPHHSGPGYDRGRDNGWNSRSRGRGRGRGGGPSPVDSGWPRRGPSSPAQRRWN</sequence>
<feature type="compositionally biased region" description="Acidic residues" evidence="7">
    <location>
        <begin position="79"/>
        <end position="91"/>
    </location>
</feature>
<dbReference type="SMART" id="SM00510">
    <property type="entry name" value="TFS2M"/>
    <property type="match status" value="1"/>
</dbReference>
<evidence type="ECO:0000313" key="9">
    <source>
        <dbReference type="EMBL" id="KAJ7224297.1"/>
    </source>
</evidence>
<feature type="compositionally biased region" description="Basic and acidic residues" evidence="7">
    <location>
        <begin position="352"/>
        <end position="362"/>
    </location>
</feature>
<dbReference type="PANTHER" id="PTHR11477:SF11">
    <property type="entry name" value="TRANSCRIPTION FACTOR BYE1"/>
    <property type="match status" value="1"/>
</dbReference>
<organism evidence="9 10">
    <name type="scientific">Mycena pura</name>
    <dbReference type="NCBI Taxonomy" id="153505"/>
    <lineage>
        <taxon>Eukaryota</taxon>
        <taxon>Fungi</taxon>
        <taxon>Dikarya</taxon>
        <taxon>Basidiomycota</taxon>
        <taxon>Agaricomycotina</taxon>
        <taxon>Agaricomycetes</taxon>
        <taxon>Agaricomycetidae</taxon>
        <taxon>Agaricales</taxon>
        <taxon>Marasmiineae</taxon>
        <taxon>Mycenaceae</taxon>
        <taxon>Mycena</taxon>
    </lineage>
</organism>
<feature type="region of interest" description="Disordered" evidence="7">
    <location>
        <begin position="797"/>
        <end position="916"/>
    </location>
</feature>
<protein>
    <recommendedName>
        <fullName evidence="3">Transcription factor BYE1</fullName>
    </recommendedName>
</protein>
<evidence type="ECO:0000256" key="1">
    <source>
        <dbReference type="ARBA" id="ARBA00002311"/>
    </source>
</evidence>
<keyword evidence="4" id="KW-0479">Metal-binding</keyword>
<dbReference type="CDD" id="cd21538">
    <property type="entry name" value="SPOC_TFIIS"/>
    <property type="match status" value="1"/>
</dbReference>